<keyword evidence="6 9" id="KW-1133">Transmembrane helix</keyword>
<sequence>MSRGIDYLFKGLEALLVVLLAAMAIMVFGNVVLRYGFNSGILVSEELARYFFVWLTFIGAVVTFRENAHLGVETLVQRFGPRGRLLCMILSDAIIFMCMAAFFWGTWKQYPINASMTSPVIGIRMNWIYGIGFFTSVGIGLMVGLRLVRALAGRITEAELRAFAGERTEAAVVRERAE</sequence>
<evidence type="ECO:0000256" key="2">
    <source>
        <dbReference type="ARBA" id="ARBA00022448"/>
    </source>
</evidence>
<dbReference type="PANTHER" id="PTHR35011:SF2">
    <property type="entry name" value="2,3-DIKETO-L-GULONATE TRAP TRANSPORTER SMALL PERMEASE PROTEIN YIAM"/>
    <property type="match status" value="1"/>
</dbReference>
<keyword evidence="3" id="KW-1003">Cell membrane</keyword>
<evidence type="ECO:0000313" key="11">
    <source>
        <dbReference type="EMBL" id="RST86930.1"/>
    </source>
</evidence>
<evidence type="ECO:0000256" key="6">
    <source>
        <dbReference type="ARBA" id="ARBA00022989"/>
    </source>
</evidence>
<keyword evidence="7 9" id="KW-0472">Membrane</keyword>
<organism evidence="11 12">
    <name type="scientific">Aquibium carbonis</name>
    <dbReference type="NCBI Taxonomy" id="2495581"/>
    <lineage>
        <taxon>Bacteria</taxon>
        <taxon>Pseudomonadati</taxon>
        <taxon>Pseudomonadota</taxon>
        <taxon>Alphaproteobacteria</taxon>
        <taxon>Hyphomicrobiales</taxon>
        <taxon>Phyllobacteriaceae</taxon>
        <taxon>Aquibium</taxon>
    </lineage>
</organism>
<reference evidence="11 12" key="1">
    <citation type="submission" date="2018-12" db="EMBL/GenBank/DDBJ databases">
        <title>Mesorhizobium carbonis sp. nov., isolated from coal mine water.</title>
        <authorList>
            <person name="Xin W."/>
            <person name="Xu Z."/>
            <person name="Xiang F."/>
            <person name="Zhang J."/>
            <person name="Xi L."/>
            <person name="Liu J."/>
        </authorList>
    </citation>
    <scope>NUCLEOTIDE SEQUENCE [LARGE SCALE GENOMIC DNA]</scope>
    <source>
        <strain evidence="11 12">B2.3</strain>
    </source>
</reference>
<evidence type="ECO:0000313" key="12">
    <source>
        <dbReference type="Proteomes" id="UP000278398"/>
    </source>
</evidence>
<proteinExistence type="inferred from homology"/>
<feature type="transmembrane region" description="Helical" evidence="9">
    <location>
        <begin position="12"/>
        <end position="35"/>
    </location>
</feature>
<evidence type="ECO:0000256" key="4">
    <source>
        <dbReference type="ARBA" id="ARBA00022519"/>
    </source>
</evidence>
<feature type="transmembrane region" description="Helical" evidence="9">
    <location>
        <begin position="47"/>
        <end position="64"/>
    </location>
</feature>
<feature type="domain" description="Tripartite ATP-independent periplasmic transporters DctQ component" evidence="10">
    <location>
        <begin position="23"/>
        <end position="151"/>
    </location>
</feature>
<keyword evidence="4 9" id="KW-0997">Cell inner membrane</keyword>
<comment type="subunit">
    <text evidence="9">The complex comprises the extracytoplasmic solute receptor protein and the two transmembrane proteins.</text>
</comment>
<accession>A0A3R9Y955</accession>
<dbReference type="GO" id="GO:0015740">
    <property type="term" value="P:C4-dicarboxylate transport"/>
    <property type="evidence" value="ECO:0007669"/>
    <property type="project" value="TreeGrafter"/>
</dbReference>
<dbReference type="Proteomes" id="UP000278398">
    <property type="component" value="Unassembled WGS sequence"/>
</dbReference>
<dbReference type="InterPro" id="IPR055348">
    <property type="entry name" value="DctQ"/>
</dbReference>
<dbReference type="AlphaFoldDB" id="A0A3R9Y955"/>
<comment type="caution">
    <text evidence="11">The sequence shown here is derived from an EMBL/GenBank/DDBJ whole genome shotgun (WGS) entry which is preliminary data.</text>
</comment>
<keyword evidence="5 9" id="KW-0812">Transmembrane</keyword>
<dbReference type="InterPro" id="IPR007387">
    <property type="entry name" value="TRAP_DctQ"/>
</dbReference>
<comment type="subcellular location">
    <subcellularLocation>
        <location evidence="1 9">Cell inner membrane</location>
        <topology evidence="1 9">Multi-pass membrane protein</topology>
    </subcellularLocation>
</comment>
<evidence type="ECO:0000256" key="8">
    <source>
        <dbReference type="ARBA" id="ARBA00038436"/>
    </source>
</evidence>
<gene>
    <name evidence="11" type="ORF">EJC49_08430</name>
</gene>
<comment type="function">
    <text evidence="9">Part of the tripartite ATP-independent periplasmic (TRAP) transport system.</text>
</comment>
<dbReference type="Pfam" id="PF04290">
    <property type="entry name" value="DctQ"/>
    <property type="match status" value="1"/>
</dbReference>
<dbReference type="GO" id="GO:0005886">
    <property type="term" value="C:plasma membrane"/>
    <property type="evidence" value="ECO:0007669"/>
    <property type="project" value="UniProtKB-SubCell"/>
</dbReference>
<protein>
    <recommendedName>
        <fullName evidence="9">TRAP transporter small permease protein</fullName>
    </recommendedName>
</protein>
<evidence type="ECO:0000256" key="7">
    <source>
        <dbReference type="ARBA" id="ARBA00023136"/>
    </source>
</evidence>
<evidence type="ECO:0000256" key="5">
    <source>
        <dbReference type="ARBA" id="ARBA00022692"/>
    </source>
</evidence>
<evidence type="ECO:0000259" key="10">
    <source>
        <dbReference type="Pfam" id="PF04290"/>
    </source>
</evidence>
<feature type="transmembrane region" description="Helical" evidence="9">
    <location>
        <begin position="85"/>
        <end position="107"/>
    </location>
</feature>
<feature type="transmembrane region" description="Helical" evidence="9">
    <location>
        <begin position="127"/>
        <end position="148"/>
    </location>
</feature>
<dbReference type="PANTHER" id="PTHR35011">
    <property type="entry name" value="2,3-DIKETO-L-GULONATE TRAP TRANSPORTER SMALL PERMEASE PROTEIN YIAM"/>
    <property type="match status" value="1"/>
</dbReference>
<evidence type="ECO:0000256" key="1">
    <source>
        <dbReference type="ARBA" id="ARBA00004429"/>
    </source>
</evidence>
<keyword evidence="12" id="KW-1185">Reference proteome</keyword>
<dbReference type="OrthoDB" id="7843639at2"/>
<dbReference type="GO" id="GO:0022857">
    <property type="term" value="F:transmembrane transporter activity"/>
    <property type="evidence" value="ECO:0007669"/>
    <property type="project" value="UniProtKB-UniRule"/>
</dbReference>
<evidence type="ECO:0000256" key="9">
    <source>
        <dbReference type="RuleBase" id="RU369079"/>
    </source>
</evidence>
<comment type="similarity">
    <text evidence="8 9">Belongs to the TRAP transporter small permease family.</text>
</comment>
<dbReference type="EMBL" id="RWKW01000030">
    <property type="protein sequence ID" value="RST86930.1"/>
    <property type="molecule type" value="Genomic_DNA"/>
</dbReference>
<dbReference type="RefSeq" id="WP_126699208.1">
    <property type="nucleotide sequence ID" value="NZ_RWKW01000030.1"/>
</dbReference>
<keyword evidence="2 9" id="KW-0813">Transport</keyword>
<evidence type="ECO:0000256" key="3">
    <source>
        <dbReference type="ARBA" id="ARBA00022475"/>
    </source>
</evidence>
<name>A0A3R9Y955_9HYPH</name>